<dbReference type="Pfam" id="PF16889">
    <property type="entry name" value="Hepar_II_III_N"/>
    <property type="match status" value="1"/>
</dbReference>
<evidence type="ECO:0000256" key="3">
    <source>
        <dbReference type="ARBA" id="ARBA00022764"/>
    </source>
</evidence>
<dbReference type="Gene3D" id="2.70.98.70">
    <property type="match status" value="1"/>
</dbReference>
<organism evidence="7 8">
    <name type="scientific">Desulfococcus multivorans DSM 2059</name>
    <dbReference type="NCBI Taxonomy" id="1121405"/>
    <lineage>
        <taxon>Bacteria</taxon>
        <taxon>Pseudomonadati</taxon>
        <taxon>Thermodesulfobacteriota</taxon>
        <taxon>Desulfobacteria</taxon>
        <taxon>Desulfobacterales</taxon>
        <taxon>Desulfococcaceae</taxon>
        <taxon>Desulfococcus</taxon>
    </lineage>
</organism>
<feature type="domain" description="Heparin-sulfate lyase N-terminal" evidence="6">
    <location>
        <begin position="110"/>
        <end position="351"/>
    </location>
</feature>
<dbReference type="InterPro" id="IPR012480">
    <property type="entry name" value="Hepar_II_III_C"/>
</dbReference>
<evidence type="ECO:0000313" key="8">
    <source>
        <dbReference type="Proteomes" id="UP000014977"/>
    </source>
</evidence>
<keyword evidence="3" id="KW-0574">Periplasm</keyword>
<dbReference type="Proteomes" id="UP000014977">
    <property type="component" value="Unassembled WGS sequence"/>
</dbReference>
<dbReference type="STRING" id="897.B2D07_16210"/>
<dbReference type="Gene3D" id="1.50.10.100">
    <property type="entry name" value="Chondroitin AC/alginate lyase"/>
    <property type="match status" value="1"/>
</dbReference>
<evidence type="ECO:0000313" key="7">
    <source>
        <dbReference type="EMBL" id="EPR36005.1"/>
    </source>
</evidence>
<feature type="domain" description="Heparinase II/III-like C-terminal" evidence="5">
    <location>
        <begin position="416"/>
        <end position="635"/>
    </location>
</feature>
<dbReference type="Pfam" id="PF07940">
    <property type="entry name" value="Hepar_II_III_C"/>
    <property type="match status" value="1"/>
</dbReference>
<dbReference type="AlphaFoldDB" id="S7THA9"/>
<dbReference type="PANTHER" id="PTHR39210:SF1">
    <property type="entry name" value="HEPARIN-SULFATE LYASE"/>
    <property type="match status" value="1"/>
</dbReference>
<proteinExistence type="predicted"/>
<gene>
    <name evidence="7" type="ORF">dsmv_0710</name>
</gene>
<keyword evidence="2" id="KW-0732">Signal</keyword>
<dbReference type="GO" id="GO:0042597">
    <property type="term" value="C:periplasmic space"/>
    <property type="evidence" value="ECO:0007669"/>
    <property type="project" value="UniProtKB-SubCell"/>
</dbReference>
<dbReference type="PANTHER" id="PTHR39210">
    <property type="entry name" value="HEPARIN-SULFATE LYASE"/>
    <property type="match status" value="1"/>
</dbReference>
<reference evidence="7 8" key="1">
    <citation type="journal article" date="2013" name="Genome Announc.">
        <title>Draft genome sequences for three mercury-methylating, sulfate-reducing bacteria.</title>
        <authorList>
            <person name="Brown S.D."/>
            <person name="Hurt R.A.Jr."/>
            <person name="Gilmour C.C."/>
            <person name="Elias D.A."/>
        </authorList>
    </citation>
    <scope>NUCLEOTIDE SEQUENCE [LARGE SCALE GENOMIC DNA]</scope>
    <source>
        <strain evidence="7 8">DSM 2059</strain>
    </source>
</reference>
<sequence length="681" mass="76457">MVLSTRYQWLLNRLKSMSIREILYRAVKQIETGREIRAFRRGIFPPVPPPVMQPTKCWITVPDGLSDKERYAAAANRIIKGSLRIFQLDVDADAVILNWNRDPKTRTAAPMTFGKTIDCHDRALVGDIKYLWEPNRHLHLPLLAQAYRLSGKGVYLKALKLHLSTWLAQCPYPAGPNWSSSLELAVRLINWSVVWQLIGRADSVLFEGDDGVRLRDRWLSSVYRHMAFISGHFSRHSSANNHLIGEAAGLFIGSNTWPYWGKVTGRWRRTGFGILADEAVRQVHPDGAGKEQAMAYQQFVLDFLILSLISAKAAGVSFPPAYSESIERRLAFVAAMMDVAGNLPMIGDADDGYVVNLSQEPDFCPYQSQLATGAVLFTRSDFFRKARRIDDKTRWLTGAFAETAMSLPSKALDTKRAFPEGGYFILGRNFETADEIRCIVDCGPLGYLSIAAHGHADALALYLSVGGAEFLIDPGTFSYHGGDLWRAYFRGTAAHNTVRIDGADQSLSGGKFMWLKKANARAATFEIAPDRDVFEGSHDGYRRLSDPVMHRRKVVFDKERDILSVEDILECAADHVVERFWHFHEDCKVVLNGGSIVAERNGVRIHLTTHPPDTRLSLYRGDEVPPRGWVSRRYEERVPAVTAAAENRISQTTSLRTDIHIQVQGKVADREGRDRTESEAP</sequence>
<dbReference type="eggNOG" id="COG5360">
    <property type="taxonomic scope" value="Bacteria"/>
</dbReference>
<evidence type="ECO:0000259" key="5">
    <source>
        <dbReference type="Pfam" id="PF07940"/>
    </source>
</evidence>
<keyword evidence="4" id="KW-0456">Lyase</keyword>
<dbReference type="InterPro" id="IPR031680">
    <property type="entry name" value="Hepar_II_III_N"/>
</dbReference>
<dbReference type="SUPFAM" id="SSF48230">
    <property type="entry name" value="Chondroitin AC/alginate lyase"/>
    <property type="match status" value="1"/>
</dbReference>
<comment type="subcellular location">
    <subcellularLocation>
        <location evidence="1">Periplasm</location>
    </subcellularLocation>
</comment>
<dbReference type="EMBL" id="ATHJ01000105">
    <property type="protein sequence ID" value="EPR36005.1"/>
    <property type="molecule type" value="Genomic_DNA"/>
</dbReference>
<accession>S7THA9</accession>
<evidence type="ECO:0000256" key="4">
    <source>
        <dbReference type="ARBA" id="ARBA00023239"/>
    </source>
</evidence>
<evidence type="ECO:0000259" key="6">
    <source>
        <dbReference type="Pfam" id="PF16889"/>
    </source>
</evidence>
<protein>
    <submittedName>
        <fullName evidence="7">Heparinase II/III family protein</fullName>
    </submittedName>
</protein>
<evidence type="ECO:0000256" key="2">
    <source>
        <dbReference type="ARBA" id="ARBA00022729"/>
    </source>
</evidence>
<dbReference type="PATRIC" id="fig|1121405.3.peg.3438"/>
<dbReference type="InterPro" id="IPR008929">
    <property type="entry name" value="Chondroitin_lyas"/>
</dbReference>
<dbReference type="OrthoDB" id="9763014at2"/>
<dbReference type="RefSeq" id="WP_020877821.1">
    <property type="nucleotide sequence ID" value="NZ_ATHJ01000105.1"/>
</dbReference>
<dbReference type="GO" id="GO:0016829">
    <property type="term" value="F:lyase activity"/>
    <property type="evidence" value="ECO:0007669"/>
    <property type="project" value="UniProtKB-KW"/>
</dbReference>
<comment type="caution">
    <text evidence="7">The sequence shown here is derived from an EMBL/GenBank/DDBJ whole genome shotgun (WGS) entry which is preliminary data.</text>
</comment>
<evidence type="ECO:0000256" key="1">
    <source>
        <dbReference type="ARBA" id="ARBA00004418"/>
    </source>
</evidence>
<name>S7THA9_DESML</name>
<keyword evidence="8" id="KW-1185">Reference proteome</keyword>